<dbReference type="Proteomes" id="UP000095300">
    <property type="component" value="Unassembled WGS sequence"/>
</dbReference>
<evidence type="ECO:0000313" key="7">
    <source>
        <dbReference type="Proteomes" id="UP000095300"/>
    </source>
</evidence>
<dbReference type="InterPro" id="IPR036236">
    <property type="entry name" value="Znf_C2H2_sf"/>
</dbReference>
<reference evidence="7" key="1">
    <citation type="submission" date="2015-05" db="EMBL/GenBank/DDBJ databases">
        <authorList>
            <person name="Wilson R.K."/>
            <person name="Warren W.C."/>
            <person name="Olafson P."/>
        </authorList>
    </citation>
    <scope>NUCLEOTIDE SEQUENCE [LARGE SCALE GENOMIC DNA]</scope>
    <source>
        <strain evidence="7">USDA</strain>
    </source>
</reference>
<keyword evidence="7" id="KW-1185">Reference proteome</keyword>
<dbReference type="PROSITE" id="PS50808">
    <property type="entry name" value="ZF_BED"/>
    <property type="match status" value="1"/>
</dbReference>
<gene>
    <name evidence="6" type="primary">106085096</name>
</gene>
<proteinExistence type="predicted"/>
<dbReference type="SUPFAM" id="SSF57667">
    <property type="entry name" value="beta-beta-alpha zinc fingers"/>
    <property type="match status" value="1"/>
</dbReference>
<evidence type="ECO:0000256" key="3">
    <source>
        <dbReference type="ARBA" id="ARBA00022833"/>
    </source>
</evidence>
<dbReference type="KEGG" id="scac:106085096"/>
<dbReference type="GO" id="GO:0003677">
    <property type="term" value="F:DNA binding"/>
    <property type="evidence" value="ECO:0007669"/>
    <property type="project" value="InterPro"/>
</dbReference>
<name>A0A1I8Q944_STOCA</name>
<evidence type="ECO:0000256" key="4">
    <source>
        <dbReference type="PROSITE-ProRule" id="PRU00027"/>
    </source>
</evidence>
<dbReference type="EnsemblMetazoa" id="SCAU015038-RB">
    <property type="protein sequence ID" value="SCAU015038-PB"/>
    <property type="gene ID" value="SCAU015038"/>
</dbReference>
<evidence type="ECO:0000256" key="2">
    <source>
        <dbReference type="ARBA" id="ARBA00022771"/>
    </source>
</evidence>
<protein>
    <recommendedName>
        <fullName evidence="5">BED-type domain-containing protein</fullName>
    </recommendedName>
</protein>
<dbReference type="AlphaFoldDB" id="A0A1I8Q944"/>
<dbReference type="OrthoDB" id="1607513at2759"/>
<dbReference type="VEuPathDB" id="VectorBase:SCAU015038"/>
<dbReference type="EnsemblMetazoa" id="SCAU015038-RA">
    <property type="protein sequence ID" value="SCAU015038-PA"/>
    <property type="gene ID" value="SCAU015038"/>
</dbReference>
<dbReference type="GO" id="GO:0008270">
    <property type="term" value="F:zinc ion binding"/>
    <property type="evidence" value="ECO:0007669"/>
    <property type="project" value="UniProtKB-KW"/>
</dbReference>
<evidence type="ECO:0000259" key="5">
    <source>
        <dbReference type="PROSITE" id="PS50808"/>
    </source>
</evidence>
<evidence type="ECO:0000256" key="1">
    <source>
        <dbReference type="ARBA" id="ARBA00022723"/>
    </source>
</evidence>
<keyword evidence="1" id="KW-0479">Metal-binding</keyword>
<feature type="domain" description="BED-type" evidence="5">
    <location>
        <begin position="32"/>
        <end position="78"/>
    </location>
</feature>
<accession>A0A1I8Q944</accession>
<dbReference type="Pfam" id="PF02892">
    <property type="entry name" value="zf-BED"/>
    <property type="match status" value="1"/>
</dbReference>
<dbReference type="SMART" id="SM00614">
    <property type="entry name" value="ZnF_BED"/>
    <property type="match status" value="2"/>
</dbReference>
<organism evidence="6 7">
    <name type="scientific">Stomoxys calcitrans</name>
    <name type="common">Stable fly</name>
    <name type="synonym">Conops calcitrans</name>
    <dbReference type="NCBI Taxonomy" id="35570"/>
    <lineage>
        <taxon>Eukaryota</taxon>
        <taxon>Metazoa</taxon>
        <taxon>Ecdysozoa</taxon>
        <taxon>Arthropoda</taxon>
        <taxon>Hexapoda</taxon>
        <taxon>Insecta</taxon>
        <taxon>Pterygota</taxon>
        <taxon>Neoptera</taxon>
        <taxon>Endopterygota</taxon>
        <taxon>Diptera</taxon>
        <taxon>Brachycera</taxon>
        <taxon>Muscomorpha</taxon>
        <taxon>Muscoidea</taxon>
        <taxon>Muscidae</taxon>
        <taxon>Stomoxys</taxon>
    </lineage>
</organism>
<sequence>MSARNIRKWREEIEAHINDGTYKLAEVQKVSQRRSPVWNIFIKVMDENGCILDRAVYCRHCKRVFRAQGNSTTSLMRHNCYRIFSCVPSQVEEQEKAIEKKTKTYRKRVKAIPSAYHDANKFEYSFDFELLNTTIGKGLRGGTYVLQPNKESNDPIWSRFAFVAMKGNVESILKDVVCCNQCQTILKYHDPSGVKYLYEHECGKEDKLKISFKIKTGLYKLKQRHCSKSNLWKLFALISKDDNTVMKDYVYCTACAEILPYTVRSTKKLKTHKCFVQLGFHVTEDIRPVVDIEGKGLQNLVTPWPNAKKIVTKSSKAIYPTFVKPTNQLTTDFGMKVLQKSIEHKIRAGCYKLKGIPEFPPRSIYAFITKEDGNTLGGMVSCRQCLQILIYDGINDEELKQHAKRHTSSQTQQQQVTVAEEDIKIEETQLAENNQLHSIIIREEINFEEAPPFAQQQYSENSVEFMQSNDYVEQFVDETQVKDEYSFVDSNYNQYPVFIIEELEDPTDDYVKQEDECQELLYYQN</sequence>
<keyword evidence="3" id="KW-0862">Zinc</keyword>
<reference evidence="6" key="2">
    <citation type="submission" date="2020-05" db="UniProtKB">
        <authorList>
            <consortium name="EnsemblMetazoa"/>
        </authorList>
    </citation>
    <scope>IDENTIFICATION</scope>
    <source>
        <strain evidence="6">USDA</strain>
    </source>
</reference>
<keyword evidence="2 4" id="KW-0863">Zinc-finger</keyword>
<dbReference type="InterPro" id="IPR003656">
    <property type="entry name" value="Znf_BED"/>
</dbReference>
<evidence type="ECO:0000313" key="6">
    <source>
        <dbReference type="EnsemblMetazoa" id="SCAU015038-PB"/>
    </source>
</evidence>